<evidence type="ECO:0000256" key="16">
    <source>
        <dbReference type="SAM" id="Phobius"/>
    </source>
</evidence>
<keyword evidence="11 16" id="KW-0472">Membrane</keyword>
<dbReference type="InterPro" id="IPR011009">
    <property type="entry name" value="Kinase-like_dom_sf"/>
</dbReference>
<dbReference type="InterPro" id="IPR017441">
    <property type="entry name" value="Protein_kinase_ATP_BS"/>
</dbReference>
<keyword evidence="8 18" id="KW-0418">Kinase</keyword>
<dbReference type="SUPFAM" id="SSF56112">
    <property type="entry name" value="Protein kinase-like (PK-like)"/>
    <property type="match status" value="1"/>
</dbReference>
<dbReference type="EC" id="2.7.11.1" evidence="2"/>
<keyword evidence="7 15" id="KW-0547">Nucleotide-binding</keyword>
<dbReference type="PANTHER" id="PTHR46008:SF20">
    <property type="entry name" value="PROTEIN KINASE DOMAIN-CONTAINING PROTEIN"/>
    <property type="match status" value="1"/>
</dbReference>
<evidence type="ECO:0000256" key="6">
    <source>
        <dbReference type="ARBA" id="ARBA00022729"/>
    </source>
</evidence>
<dbReference type="InterPro" id="IPR025287">
    <property type="entry name" value="WAK_GUB"/>
</dbReference>
<accession>A0AAD8INE4</accession>
<keyword evidence="10 16" id="KW-1133">Transmembrane helix</keyword>
<evidence type="ECO:0000256" key="9">
    <source>
        <dbReference type="ARBA" id="ARBA00022840"/>
    </source>
</evidence>
<keyword evidence="12" id="KW-0325">Glycoprotein</keyword>
<dbReference type="Pfam" id="PF13947">
    <property type="entry name" value="GUB_WAK_bind"/>
    <property type="match status" value="1"/>
</dbReference>
<keyword evidence="9 15" id="KW-0067">ATP-binding</keyword>
<dbReference type="InterPro" id="IPR000719">
    <property type="entry name" value="Prot_kinase_dom"/>
</dbReference>
<dbReference type="FunFam" id="1.10.510.10:FF:000161">
    <property type="entry name" value="Wall-associated receptor kinase-like 20"/>
    <property type="match status" value="1"/>
</dbReference>
<dbReference type="Pfam" id="PF14380">
    <property type="entry name" value="WAK_assoc"/>
    <property type="match status" value="1"/>
</dbReference>
<organism evidence="18 19">
    <name type="scientific">Heracleum sosnowskyi</name>
    <dbReference type="NCBI Taxonomy" id="360622"/>
    <lineage>
        <taxon>Eukaryota</taxon>
        <taxon>Viridiplantae</taxon>
        <taxon>Streptophyta</taxon>
        <taxon>Embryophyta</taxon>
        <taxon>Tracheophyta</taxon>
        <taxon>Spermatophyta</taxon>
        <taxon>Magnoliopsida</taxon>
        <taxon>eudicotyledons</taxon>
        <taxon>Gunneridae</taxon>
        <taxon>Pentapetalae</taxon>
        <taxon>asterids</taxon>
        <taxon>campanulids</taxon>
        <taxon>Apiales</taxon>
        <taxon>Apiaceae</taxon>
        <taxon>Apioideae</taxon>
        <taxon>apioid superclade</taxon>
        <taxon>Tordylieae</taxon>
        <taxon>Tordyliinae</taxon>
        <taxon>Heracleum</taxon>
    </lineage>
</organism>
<dbReference type="GO" id="GO:0005524">
    <property type="term" value="F:ATP binding"/>
    <property type="evidence" value="ECO:0007669"/>
    <property type="project" value="UniProtKB-UniRule"/>
</dbReference>
<comment type="subcellular location">
    <subcellularLocation>
        <location evidence="1">Membrane</location>
        <topology evidence="1">Single-pass membrane protein</topology>
    </subcellularLocation>
</comment>
<dbReference type="GO" id="GO:0004674">
    <property type="term" value="F:protein serine/threonine kinase activity"/>
    <property type="evidence" value="ECO:0007669"/>
    <property type="project" value="UniProtKB-KW"/>
</dbReference>
<evidence type="ECO:0000256" key="2">
    <source>
        <dbReference type="ARBA" id="ARBA00012513"/>
    </source>
</evidence>
<feature type="transmembrane region" description="Helical" evidence="16">
    <location>
        <begin position="271"/>
        <end position="293"/>
    </location>
</feature>
<dbReference type="SMART" id="SM00220">
    <property type="entry name" value="S_TKc"/>
    <property type="match status" value="1"/>
</dbReference>
<feature type="domain" description="Protein kinase" evidence="17">
    <location>
        <begin position="343"/>
        <end position="623"/>
    </location>
</feature>
<protein>
    <recommendedName>
        <fullName evidence="2">non-specific serine/threonine protein kinase</fullName>
        <ecNumber evidence="2">2.7.11.1</ecNumber>
    </recommendedName>
</protein>
<reference evidence="18" key="1">
    <citation type="submission" date="2023-02" db="EMBL/GenBank/DDBJ databases">
        <title>Genome of toxic invasive species Heracleum sosnowskyi carries increased number of genes despite the absence of recent whole-genome duplications.</title>
        <authorList>
            <person name="Schelkunov M."/>
            <person name="Shtratnikova V."/>
            <person name="Makarenko M."/>
            <person name="Klepikova A."/>
            <person name="Omelchenko D."/>
            <person name="Novikova G."/>
            <person name="Obukhova E."/>
            <person name="Bogdanov V."/>
            <person name="Penin A."/>
            <person name="Logacheva M."/>
        </authorList>
    </citation>
    <scope>NUCLEOTIDE SEQUENCE</scope>
    <source>
        <strain evidence="18">Hsosn_3</strain>
        <tissue evidence="18">Leaf</tissue>
    </source>
</reference>
<dbReference type="Proteomes" id="UP001237642">
    <property type="component" value="Unassembled WGS sequence"/>
</dbReference>
<name>A0AAD8INE4_9APIA</name>
<evidence type="ECO:0000256" key="15">
    <source>
        <dbReference type="PROSITE-ProRule" id="PRU10141"/>
    </source>
</evidence>
<dbReference type="EMBL" id="JAUIZM010000004">
    <property type="protein sequence ID" value="KAK1387958.1"/>
    <property type="molecule type" value="Genomic_DNA"/>
</dbReference>
<dbReference type="PROSITE" id="PS50011">
    <property type="entry name" value="PROTEIN_KINASE_DOM"/>
    <property type="match status" value="1"/>
</dbReference>
<dbReference type="PANTHER" id="PTHR46008">
    <property type="entry name" value="LEAF RUST 10 DISEASE-RESISTANCE LOCUS RECEPTOR-LIKE PROTEIN KINASE-LIKE 1.4"/>
    <property type="match status" value="1"/>
</dbReference>
<evidence type="ECO:0000256" key="14">
    <source>
        <dbReference type="ARBA" id="ARBA00048679"/>
    </source>
</evidence>
<feature type="binding site" evidence="15">
    <location>
        <position position="371"/>
    </location>
    <ligand>
        <name>ATP</name>
        <dbReference type="ChEBI" id="CHEBI:30616"/>
    </ligand>
</feature>
<dbReference type="Gene3D" id="1.10.510.10">
    <property type="entry name" value="Transferase(Phosphotransferase) domain 1"/>
    <property type="match status" value="1"/>
</dbReference>
<dbReference type="GO" id="GO:0030247">
    <property type="term" value="F:polysaccharide binding"/>
    <property type="evidence" value="ECO:0007669"/>
    <property type="project" value="InterPro"/>
</dbReference>
<evidence type="ECO:0000256" key="3">
    <source>
        <dbReference type="ARBA" id="ARBA00022527"/>
    </source>
</evidence>
<sequence length="665" mass="74094">MFAAAPLFPLLSFSQMDHVTLTAYQICLMILIFTTSVTTAQSVTPNFSPCLPLSCGNGPKIQYPFWIPQRQEPHCGSPQFNITCHAKNPILRISDADYIVKNISYANTSILLAYSDVFNHENTCPTPLHNFSISGIPFENGLDFGELHFFYNCSFEDKSARIILKCASNVSHHSFAVFHTEFLKNIYSVDKCQATVTSPISITAVDMSIVKMNYREILRRGFVLKWNSGDCSKCVKSGGRCGSLDHNFICICNDQARSTKCEHKMRVGVKVGIALGSLAFGIALTALGFCFYIRRKKAEHGSSLMSRNISSYQGSISDSEKGGTCMGVPIFSYADLEKATNNFDSNREVGDGGFGSVYKGKLQDGRVVAVKRLYENNFKRVEQFMNEIEILTRLRHKNLVPLYGCTSQHCRQLLLVYEYVPNGTIADHLYGNRAKPGKLTWKTRMKIATETASALSYLHASDVIHRDVKTTNILLDNSFSVKVADFGLSRLFPLDATHVSTAPQGTPGYVDPEYHECYQLTDKSDVYSFGVVLIELISSMPAVDITRHRHEINLSNMAMNKIQNGALQELVDPNLGFELDSDVRNMITQVAELAFQCLQNGREFRPTMKKVYQVLLGIQSKYYGNVKVDLLGDDSLLLKDDSQILSPNSVTANWASRSTTTSSTT</sequence>
<evidence type="ECO:0000256" key="1">
    <source>
        <dbReference type="ARBA" id="ARBA00004167"/>
    </source>
</evidence>
<dbReference type="FunFam" id="3.30.200.20:FF:000415">
    <property type="entry name" value="receptor-like serine/threonine-protein kinase NCRK"/>
    <property type="match status" value="1"/>
</dbReference>
<dbReference type="InterPro" id="IPR032872">
    <property type="entry name" value="WAK_assoc_C"/>
</dbReference>
<evidence type="ECO:0000256" key="10">
    <source>
        <dbReference type="ARBA" id="ARBA00022989"/>
    </source>
</evidence>
<evidence type="ECO:0000313" key="18">
    <source>
        <dbReference type="EMBL" id="KAK1387958.1"/>
    </source>
</evidence>
<evidence type="ECO:0000259" key="17">
    <source>
        <dbReference type="PROSITE" id="PS50011"/>
    </source>
</evidence>
<dbReference type="PROSITE" id="PS00107">
    <property type="entry name" value="PROTEIN_KINASE_ATP"/>
    <property type="match status" value="1"/>
</dbReference>
<comment type="caution">
    <text evidence="18">The sequence shown here is derived from an EMBL/GenBank/DDBJ whole genome shotgun (WGS) entry which is preliminary data.</text>
</comment>
<evidence type="ECO:0000256" key="4">
    <source>
        <dbReference type="ARBA" id="ARBA00022679"/>
    </source>
</evidence>
<keyword evidence="4" id="KW-0808">Transferase</keyword>
<evidence type="ECO:0000256" key="8">
    <source>
        <dbReference type="ARBA" id="ARBA00022777"/>
    </source>
</evidence>
<gene>
    <name evidence="18" type="ORF">POM88_016136</name>
</gene>
<dbReference type="AlphaFoldDB" id="A0AAD8INE4"/>
<dbReference type="PROSITE" id="PS00108">
    <property type="entry name" value="PROTEIN_KINASE_ST"/>
    <property type="match status" value="1"/>
</dbReference>
<evidence type="ECO:0000256" key="11">
    <source>
        <dbReference type="ARBA" id="ARBA00023136"/>
    </source>
</evidence>
<dbReference type="Gene3D" id="3.30.200.20">
    <property type="entry name" value="Phosphorylase Kinase, domain 1"/>
    <property type="match status" value="1"/>
</dbReference>
<evidence type="ECO:0000313" key="19">
    <source>
        <dbReference type="Proteomes" id="UP001237642"/>
    </source>
</evidence>
<evidence type="ECO:0000256" key="7">
    <source>
        <dbReference type="ARBA" id="ARBA00022741"/>
    </source>
</evidence>
<keyword evidence="6" id="KW-0732">Signal</keyword>
<evidence type="ECO:0000256" key="13">
    <source>
        <dbReference type="ARBA" id="ARBA00047899"/>
    </source>
</evidence>
<comment type="catalytic activity">
    <reaction evidence="14">
        <text>L-seryl-[protein] + ATP = O-phospho-L-seryl-[protein] + ADP + H(+)</text>
        <dbReference type="Rhea" id="RHEA:17989"/>
        <dbReference type="Rhea" id="RHEA-COMP:9863"/>
        <dbReference type="Rhea" id="RHEA-COMP:11604"/>
        <dbReference type="ChEBI" id="CHEBI:15378"/>
        <dbReference type="ChEBI" id="CHEBI:29999"/>
        <dbReference type="ChEBI" id="CHEBI:30616"/>
        <dbReference type="ChEBI" id="CHEBI:83421"/>
        <dbReference type="ChEBI" id="CHEBI:456216"/>
        <dbReference type="EC" id="2.7.11.1"/>
    </reaction>
</comment>
<comment type="catalytic activity">
    <reaction evidence="13">
        <text>L-threonyl-[protein] + ATP = O-phospho-L-threonyl-[protein] + ADP + H(+)</text>
        <dbReference type="Rhea" id="RHEA:46608"/>
        <dbReference type="Rhea" id="RHEA-COMP:11060"/>
        <dbReference type="Rhea" id="RHEA-COMP:11605"/>
        <dbReference type="ChEBI" id="CHEBI:15378"/>
        <dbReference type="ChEBI" id="CHEBI:30013"/>
        <dbReference type="ChEBI" id="CHEBI:30616"/>
        <dbReference type="ChEBI" id="CHEBI:61977"/>
        <dbReference type="ChEBI" id="CHEBI:456216"/>
        <dbReference type="EC" id="2.7.11.1"/>
    </reaction>
</comment>
<proteinExistence type="predicted"/>
<keyword evidence="5 16" id="KW-0812">Transmembrane</keyword>
<keyword evidence="19" id="KW-1185">Reference proteome</keyword>
<dbReference type="CDD" id="cd14066">
    <property type="entry name" value="STKc_IRAK"/>
    <property type="match status" value="1"/>
</dbReference>
<reference evidence="18" key="2">
    <citation type="submission" date="2023-05" db="EMBL/GenBank/DDBJ databases">
        <authorList>
            <person name="Schelkunov M.I."/>
        </authorList>
    </citation>
    <scope>NUCLEOTIDE SEQUENCE</scope>
    <source>
        <strain evidence="18">Hsosn_3</strain>
        <tissue evidence="18">Leaf</tissue>
    </source>
</reference>
<dbReference type="GO" id="GO:0005886">
    <property type="term" value="C:plasma membrane"/>
    <property type="evidence" value="ECO:0007669"/>
    <property type="project" value="UniProtKB-ARBA"/>
</dbReference>
<dbReference type="InterPro" id="IPR008271">
    <property type="entry name" value="Ser/Thr_kinase_AS"/>
</dbReference>
<keyword evidence="3" id="KW-0723">Serine/threonine-protein kinase</keyword>
<evidence type="ECO:0000256" key="12">
    <source>
        <dbReference type="ARBA" id="ARBA00023180"/>
    </source>
</evidence>
<evidence type="ECO:0000256" key="5">
    <source>
        <dbReference type="ARBA" id="ARBA00022692"/>
    </source>
</evidence>
<dbReference type="Pfam" id="PF00069">
    <property type="entry name" value="Pkinase"/>
    <property type="match status" value="1"/>
</dbReference>